<dbReference type="EMBL" id="CAEY01000779">
    <property type="status" value="NOT_ANNOTATED_CDS"/>
    <property type="molecule type" value="Genomic_DNA"/>
</dbReference>
<keyword evidence="2" id="KW-1185">Reference proteome</keyword>
<proteinExistence type="predicted"/>
<reference evidence="2" key="1">
    <citation type="submission" date="2011-08" db="EMBL/GenBank/DDBJ databases">
        <authorList>
            <person name="Rombauts S."/>
        </authorList>
    </citation>
    <scope>NUCLEOTIDE SEQUENCE</scope>
    <source>
        <strain evidence="2">London</strain>
    </source>
</reference>
<dbReference type="AlphaFoldDB" id="T1JUN2"/>
<protein>
    <submittedName>
        <fullName evidence="1">Uncharacterized protein</fullName>
    </submittedName>
</protein>
<organism evidence="1 2">
    <name type="scientific">Tetranychus urticae</name>
    <name type="common">Two-spotted spider mite</name>
    <dbReference type="NCBI Taxonomy" id="32264"/>
    <lineage>
        <taxon>Eukaryota</taxon>
        <taxon>Metazoa</taxon>
        <taxon>Ecdysozoa</taxon>
        <taxon>Arthropoda</taxon>
        <taxon>Chelicerata</taxon>
        <taxon>Arachnida</taxon>
        <taxon>Acari</taxon>
        <taxon>Acariformes</taxon>
        <taxon>Trombidiformes</taxon>
        <taxon>Prostigmata</taxon>
        <taxon>Eleutherengona</taxon>
        <taxon>Raphignathae</taxon>
        <taxon>Tetranychoidea</taxon>
        <taxon>Tetranychidae</taxon>
        <taxon>Tetranychus</taxon>
    </lineage>
</organism>
<dbReference type="HOGENOM" id="CLU_2999022_0_0_1"/>
<evidence type="ECO:0000313" key="1">
    <source>
        <dbReference type="EnsemblMetazoa" id="tetur02g01550.1"/>
    </source>
</evidence>
<name>T1JUN2_TETUR</name>
<dbReference type="EnsemblMetazoa" id="tetur02g01550.1">
    <property type="protein sequence ID" value="tetur02g01550.1"/>
    <property type="gene ID" value="tetur02g01550"/>
</dbReference>
<dbReference type="Proteomes" id="UP000015104">
    <property type="component" value="Unassembled WGS sequence"/>
</dbReference>
<sequence>MLITNKLGLKNLNLPLIYLKEVIGQNQTQAFAVCFSLIMQFQWDFKCDDSCHFWDSL</sequence>
<reference evidence="1" key="2">
    <citation type="submission" date="2015-06" db="UniProtKB">
        <authorList>
            <consortium name="EnsemblMetazoa"/>
        </authorList>
    </citation>
    <scope>IDENTIFICATION</scope>
</reference>
<accession>T1JUN2</accession>
<evidence type="ECO:0000313" key="2">
    <source>
        <dbReference type="Proteomes" id="UP000015104"/>
    </source>
</evidence>